<reference evidence="1" key="1">
    <citation type="submission" date="2023-02" db="EMBL/GenBank/DDBJ databases">
        <title>Genome of toxic invasive species Heracleum sosnowskyi carries increased number of genes despite the absence of recent whole-genome duplications.</title>
        <authorList>
            <person name="Schelkunov M."/>
            <person name="Shtratnikova V."/>
            <person name="Makarenko M."/>
            <person name="Klepikova A."/>
            <person name="Omelchenko D."/>
            <person name="Novikova G."/>
            <person name="Obukhova E."/>
            <person name="Bogdanov V."/>
            <person name="Penin A."/>
            <person name="Logacheva M."/>
        </authorList>
    </citation>
    <scope>NUCLEOTIDE SEQUENCE</scope>
    <source>
        <strain evidence="1">Hsosn_3</strain>
        <tissue evidence="1">Leaf</tissue>
    </source>
</reference>
<evidence type="ECO:0000313" key="1">
    <source>
        <dbReference type="EMBL" id="KAK1374200.1"/>
    </source>
</evidence>
<protein>
    <submittedName>
        <fullName evidence="1">Uncharacterized protein</fullName>
    </submittedName>
</protein>
<reference evidence="1" key="2">
    <citation type="submission" date="2023-05" db="EMBL/GenBank/DDBJ databases">
        <authorList>
            <person name="Schelkunov M.I."/>
        </authorList>
    </citation>
    <scope>NUCLEOTIDE SEQUENCE</scope>
    <source>
        <strain evidence="1">Hsosn_3</strain>
        <tissue evidence="1">Leaf</tissue>
    </source>
</reference>
<proteinExistence type="predicted"/>
<dbReference type="SUPFAM" id="SSF56219">
    <property type="entry name" value="DNase I-like"/>
    <property type="match status" value="1"/>
</dbReference>
<evidence type="ECO:0000313" key="2">
    <source>
        <dbReference type="Proteomes" id="UP001237642"/>
    </source>
</evidence>
<sequence>MLNNIWDEEWHEWLESKAVGLSGGLLCLWDKKLFQLSSSQSSRNWIWCSMVNIADQKPFHVLNIYGPQDLDQRKKLWKDLTDIPNKIGLEEGCLIGDFNCIRVILRDQTVVIGE</sequence>
<dbReference type="Gene3D" id="3.60.10.10">
    <property type="entry name" value="Endonuclease/exonuclease/phosphatase"/>
    <property type="match status" value="1"/>
</dbReference>
<accession>A0AAD8HYG7</accession>
<gene>
    <name evidence="1" type="ORF">POM88_030393</name>
</gene>
<dbReference type="InterPro" id="IPR036691">
    <property type="entry name" value="Endo/exonu/phosph_ase_sf"/>
</dbReference>
<dbReference type="Proteomes" id="UP001237642">
    <property type="component" value="Unassembled WGS sequence"/>
</dbReference>
<name>A0AAD8HYG7_9APIA</name>
<dbReference type="EMBL" id="JAUIZM010000007">
    <property type="protein sequence ID" value="KAK1374200.1"/>
    <property type="molecule type" value="Genomic_DNA"/>
</dbReference>
<comment type="caution">
    <text evidence="1">The sequence shown here is derived from an EMBL/GenBank/DDBJ whole genome shotgun (WGS) entry which is preliminary data.</text>
</comment>
<dbReference type="AlphaFoldDB" id="A0AAD8HYG7"/>
<organism evidence="1 2">
    <name type="scientific">Heracleum sosnowskyi</name>
    <dbReference type="NCBI Taxonomy" id="360622"/>
    <lineage>
        <taxon>Eukaryota</taxon>
        <taxon>Viridiplantae</taxon>
        <taxon>Streptophyta</taxon>
        <taxon>Embryophyta</taxon>
        <taxon>Tracheophyta</taxon>
        <taxon>Spermatophyta</taxon>
        <taxon>Magnoliopsida</taxon>
        <taxon>eudicotyledons</taxon>
        <taxon>Gunneridae</taxon>
        <taxon>Pentapetalae</taxon>
        <taxon>asterids</taxon>
        <taxon>campanulids</taxon>
        <taxon>Apiales</taxon>
        <taxon>Apiaceae</taxon>
        <taxon>Apioideae</taxon>
        <taxon>apioid superclade</taxon>
        <taxon>Tordylieae</taxon>
        <taxon>Tordyliinae</taxon>
        <taxon>Heracleum</taxon>
    </lineage>
</organism>
<keyword evidence="2" id="KW-1185">Reference proteome</keyword>